<dbReference type="PANTHER" id="PTHR42038">
    <property type="match status" value="1"/>
</dbReference>
<feature type="transmembrane region" description="Helical" evidence="5">
    <location>
        <begin position="158"/>
        <end position="177"/>
    </location>
</feature>
<evidence type="ECO:0000256" key="3">
    <source>
        <dbReference type="ARBA" id="ARBA00022989"/>
    </source>
</evidence>
<evidence type="ECO:0000313" key="6">
    <source>
        <dbReference type="EMBL" id="SDT32357.1"/>
    </source>
</evidence>
<dbReference type="InterPro" id="IPR039020">
    <property type="entry name" value="PaxB-like"/>
</dbReference>
<comment type="subcellular location">
    <subcellularLocation>
        <location evidence="1">Membrane</location>
        <topology evidence="1">Multi-pass membrane protein</topology>
    </subcellularLocation>
</comment>
<feature type="transmembrane region" description="Helical" evidence="5">
    <location>
        <begin position="99"/>
        <end position="121"/>
    </location>
</feature>
<feature type="transmembrane region" description="Helical" evidence="5">
    <location>
        <begin position="127"/>
        <end position="146"/>
    </location>
</feature>
<dbReference type="OrthoDB" id="7825963at2"/>
<proteinExistence type="predicted"/>
<keyword evidence="2 5" id="KW-0812">Transmembrane</keyword>
<evidence type="ECO:0000313" key="7">
    <source>
        <dbReference type="Proteomes" id="UP000198688"/>
    </source>
</evidence>
<dbReference type="PANTHER" id="PTHR42038:SF2">
    <property type="entry name" value="TERPENE CYCLASE AUSL"/>
    <property type="match status" value="1"/>
</dbReference>
<feature type="transmembrane region" description="Helical" evidence="5">
    <location>
        <begin position="67"/>
        <end position="87"/>
    </location>
</feature>
<name>A0A1H1ZFK6_9ACTN</name>
<keyword evidence="4 5" id="KW-0472">Membrane</keyword>
<dbReference type="Proteomes" id="UP000198688">
    <property type="component" value="Chromosome I"/>
</dbReference>
<dbReference type="AlphaFoldDB" id="A0A1H1ZFK6"/>
<organism evidence="6 7">
    <name type="scientific">Actinoplanes derwentensis</name>
    <dbReference type="NCBI Taxonomy" id="113562"/>
    <lineage>
        <taxon>Bacteria</taxon>
        <taxon>Bacillati</taxon>
        <taxon>Actinomycetota</taxon>
        <taxon>Actinomycetes</taxon>
        <taxon>Micromonosporales</taxon>
        <taxon>Micromonosporaceae</taxon>
        <taxon>Actinoplanes</taxon>
    </lineage>
</organism>
<keyword evidence="7" id="KW-1185">Reference proteome</keyword>
<sequence>MEAALKVLSGVCWTCVYVAAIRAGLRDRTYALPLFAIALNLAWELLYFSGGVIYWDDYPAGIHAQTVINGLWLIVDVGIIVTFVRFGPAQWPGLTREGFAVMSAMALIAAAGVQAAFLAQFGAEDGARYSAFTQNLVMSVLFVAMLHRRRDTSGQSNFIAVSKLLGTLAPTIASGFMGQFRPFVAIIGSVCLAVDILYLLYFNAVAYPDSGPGRALDRFVVPVARAERVPAGTTAMGSA</sequence>
<keyword evidence="3 5" id="KW-1133">Transmembrane helix</keyword>
<dbReference type="GO" id="GO:0016020">
    <property type="term" value="C:membrane"/>
    <property type="evidence" value="ECO:0007669"/>
    <property type="project" value="UniProtKB-SubCell"/>
</dbReference>
<protein>
    <submittedName>
        <fullName evidence="6">Uncharacterized protein</fullName>
    </submittedName>
</protein>
<feature type="transmembrane region" description="Helical" evidence="5">
    <location>
        <begin position="183"/>
        <end position="204"/>
    </location>
</feature>
<feature type="transmembrane region" description="Helical" evidence="5">
    <location>
        <begin position="32"/>
        <end position="55"/>
    </location>
</feature>
<evidence type="ECO:0000256" key="5">
    <source>
        <dbReference type="SAM" id="Phobius"/>
    </source>
</evidence>
<evidence type="ECO:0000256" key="2">
    <source>
        <dbReference type="ARBA" id="ARBA00022692"/>
    </source>
</evidence>
<gene>
    <name evidence="6" type="ORF">SAMN04489716_3292</name>
</gene>
<evidence type="ECO:0000256" key="1">
    <source>
        <dbReference type="ARBA" id="ARBA00004141"/>
    </source>
</evidence>
<reference evidence="6 7" key="1">
    <citation type="submission" date="2016-10" db="EMBL/GenBank/DDBJ databases">
        <authorList>
            <person name="de Groot N.N."/>
        </authorList>
    </citation>
    <scope>NUCLEOTIDE SEQUENCE [LARGE SCALE GENOMIC DNA]</scope>
    <source>
        <strain evidence="6 7">DSM 43941</strain>
    </source>
</reference>
<dbReference type="STRING" id="113562.SAMN04489716_3292"/>
<evidence type="ECO:0000256" key="4">
    <source>
        <dbReference type="ARBA" id="ARBA00023136"/>
    </source>
</evidence>
<dbReference type="RefSeq" id="WP_157751619.1">
    <property type="nucleotide sequence ID" value="NZ_BOMJ01000005.1"/>
</dbReference>
<dbReference type="GO" id="GO:0016829">
    <property type="term" value="F:lyase activity"/>
    <property type="evidence" value="ECO:0007669"/>
    <property type="project" value="InterPro"/>
</dbReference>
<dbReference type="Pfam" id="PF25129">
    <property type="entry name" value="Pyr4-TMTC"/>
    <property type="match status" value="1"/>
</dbReference>
<dbReference type="EMBL" id="LT629758">
    <property type="protein sequence ID" value="SDT32357.1"/>
    <property type="molecule type" value="Genomic_DNA"/>
</dbReference>
<accession>A0A1H1ZFK6</accession>